<feature type="region of interest" description="Disordered" evidence="6">
    <location>
        <begin position="73"/>
        <end position="156"/>
    </location>
</feature>
<accession>A0A0C3NTD6</accession>
<dbReference type="SUPFAM" id="SSF55729">
    <property type="entry name" value="Acyl-CoA N-acyltransferases (Nat)"/>
    <property type="match status" value="1"/>
</dbReference>
<comment type="similarity">
    <text evidence="2">Belongs to the ODC antizyme family.</text>
</comment>
<dbReference type="GO" id="GO:0045732">
    <property type="term" value="P:positive regulation of protein catabolic process"/>
    <property type="evidence" value="ECO:0007669"/>
    <property type="project" value="TreeGrafter"/>
</dbReference>
<dbReference type="Gene3D" id="3.40.630.60">
    <property type="match status" value="1"/>
</dbReference>
<evidence type="ECO:0000313" key="8">
    <source>
        <dbReference type="Proteomes" id="UP000053257"/>
    </source>
</evidence>
<evidence type="ECO:0000256" key="3">
    <source>
        <dbReference type="ARBA" id="ARBA00011486"/>
    </source>
</evidence>
<dbReference type="GO" id="GO:0075523">
    <property type="term" value="P:viral translational frameshifting"/>
    <property type="evidence" value="ECO:0007669"/>
    <property type="project" value="UniProtKB-KW"/>
</dbReference>
<evidence type="ECO:0000256" key="2">
    <source>
        <dbReference type="ARBA" id="ARBA00008796"/>
    </source>
</evidence>
<proteinExistence type="inferred from homology"/>
<dbReference type="PANTHER" id="PTHR10279:SF10">
    <property type="entry name" value="ORNITHINE DECARBOXYLASE ANTIZYME"/>
    <property type="match status" value="1"/>
</dbReference>
<sequence length="288" mass="30234">MINQSKQSSSICPTLTATFLRSNGCQSVGDGAFSSDMMPSVLAVCHIQGDDSMYYYSTTFSGGPGVNSLASTPFSSSPFPSDSDRNTLSSFDSESSKDSNVCSRTSSPGASSPLEAVSAFPFPTPSRDILAKRDVPSPDMATPPLTPDDVDEGGDSLSMKQRSQALQFLSALFPRNALGALPHAKSVQIAAPNTGATFEGIVLDLPGKPKTLYVDGKSAAHVNLRESIVALLDLADERLECSAFVLVLEKSSPVLGELLHSLMYVGGTVVTAPPFAVDPAYILVGMEI</sequence>
<dbReference type="GO" id="GO:0005634">
    <property type="term" value="C:nucleus"/>
    <property type="evidence" value="ECO:0007669"/>
    <property type="project" value="TreeGrafter"/>
</dbReference>
<dbReference type="EMBL" id="KN840479">
    <property type="protein sequence ID" value="KIP08504.1"/>
    <property type="molecule type" value="Genomic_DNA"/>
</dbReference>
<dbReference type="AlphaFoldDB" id="A0A0C3NTD6"/>
<protein>
    <recommendedName>
        <fullName evidence="4">Ornithine decarboxylase antizyme</fullName>
    </recommendedName>
</protein>
<dbReference type="HOGENOM" id="CLU_081620_0_0_1"/>
<evidence type="ECO:0000256" key="4">
    <source>
        <dbReference type="ARBA" id="ARBA00017712"/>
    </source>
</evidence>
<keyword evidence="5" id="KW-0688">Ribosomal frameshifting</keyword>
<dbReference type="InterPro" id="IPR016181">
    <property type="entry name" value="Acyl_CoA_acyltransferase"/>
</dbReference>
<dbReference type="GO" id="GO:0008073">
    <property type="term" value="F:ornithine decarboxylase inhibitor activity"/>
    <property type="evidence" value="ECO:0007669"/>
    <property type="project" value="InterPro"/>
</dbReference>
<gene>
    <name evidence="7" type="ORF">PHLGIDRAFT_69287</name>
</gene>
<feature type="compositionally biased region" description="Polar residues" evidence="6">
    <location>
        <begin position="100"/>
        <end position="110"/>
    </location>
</feature>
<dbReference type="Pfam" id="PF02100">
    <property type="entry name" value="ODC_AZ"/>
    <property type="match status" value="1"/>
</dbReference>
<dbReference type="InterPro" id="IPR038581">
    <property type="entry name" value="ODC_AZ_sf"/>
</dbReference>
<evidence type="ECO:0000313" key="7">
    <source>
        <dbReference type="EMBL" id="KIP08504.1"/>
    </source>
</evidence>
<evidence type="ECO:0000256" key="6">
    <source>
        <dbReference type="SAM" id="MobiDB-lite"/>
    </source>
</evidence>
<evidence type="ECO:0000256" key="5">
    <source>
        <dbReference type="ARBA" id="ARBA00022758"/>
    </source>
</evidence>
<dbReference type="InterPro" id="IPR002993">
    <property type="entry name" value="ODC_AZ"/>
</dbReference>
<dbReference type="PANTHER" id="PTHR10279">
    <property type="entry name" value="ORNITHINE DECARBOXYLASE ANTIZYME"/>
    <property type="match status" value="1"/>
</dbReference>
<organism evidence="7 8">
    <name type="scientific">Phlebiopsis gigantea (strain 11061_1 CR5-6)</name>
    <name type="common">White-rot fungus</name>
    <name type="synonym">Peniophora gigantea</name>
    <dbReference type="NCBI Taxonomy" id="745531"/>
    <lineage>
        <taxon>Eukaryota</taxon>
        <taxon>Fungi</taxon>
        <taxon>Dikarya</taxon>
        <taxon>Basidiomycota</taxon>
        <taxon>Agaricomycotina</taxon>
        <taxon>Agaricomycetes</taxon>
        <taxon>Polyporales</taxon>
        <taxon>Phanerochaetaceae</taxon>
        <taxon>Phlebiopsis</taxon>
    </lineage>
</organism>
<dbReference type="STRING" id="745531.A0A0C3NTD6"/>
<keyword evidence="8" id="KW-1185">Reference proteome</keyword>
<comment type="function">
    <text evidence="1">Ornithine decarboxylase (ODC) antizyme protein that negatively regulates ODC activity and intracellular polyamine biosynthesis in response to increased intracellular polyamine levels. Binds to ODC monomers, inhibiting the assembly of the functional ODC homodimer, and targets the monomers for ubiquitin-independent proteolytic destruction by the 26S proteasome.</text>
</comment>
<evidence type="ECO:0000256" key="1">
    <source>
        <dbReference type="ARBA" id="ARBA00002307"/>
    </source>
</evidence>
<name>A0A0C3NTD6_PHLG1</name>
<dbReference type="OrthoDB" id="5959761at2759"/>
<reference evidence="7 8" key="1">
    <citation type="journal article" date="2014" name="PLoS Genet.">
        <title>Analysis of the Phlebiopsis gigantea genome, transcriptome and secretome provides insight into its pioneer colonization strategies of wood.</title>
        <authorList>
            <person name="Hori C."/>
            <person name="Ishida T."/>
            <person name="Igarashi K."/>
            <person name="Samejima M."/>
            <person name="Suzuki H."/>
            <person name="Master E."/>
            <person name="Ferreira P."/>
            <person name="Ruiz-Duenas F.J."/>
            <person name="Held B."/>
            <person name="Canessa P."/>
            <person name="Larrondo L.F."/>
            <person name="Schmoll M."/>
            <person name="Druzhinina I.S."/>
            <person name="Kubicek C.P."/>
            <person name="Gaskell J.A."/>
            <person name="Kersten P."/>
            <person name="St John F."/>
            <person name="Glasner J."/>
            <person name="Sabat G."/>
            <person name="Splinter BonDurant S."/>
            <person name="Syed K."/>
            <person name="Yadav J."/>
            <person name="Mgbeahuruike A.C."/>
            <person name="Kovalchuk A."/>
            <person name="Asiegbu F.O."/>
            <person name="Lackner G."/>
            <person name="Hoffmeister D."/>
            <person name="Rencoret J."/>
            <person name="Gutierrez A."/>
            <person name="Sun H."/>
            <person name="Lindquist E."/>
            <person name="Barry K."/>
            <person name="Riley R."/>
            <person name="Grigoriev I.V."/>
            <person name="Henrissat B."/>
            <person name="Kues U."/>
            <person name="Berka R.M."/>
            <person name="Martinez A.T."/>
            <person name="Covert S.F."/>
            <person name="Blanchette R.A."/>
            <person name="Cullen D."/>
        </authorList>
    </citation>
    <scope>NUCLEOTIDE SEQUENCE [LARGE SCALE GENOMIC DNA]</scope>
    <source>
        <strain evidence="7 8">11061_1 CR5-6</strain>
    </source>
</reference>
<dbReference type="Proteomes" id="UP000053257">
    <property type="component" value="Unassembled WGS sequence"/>
</dbReference>
<comment type="subunit">
    <text evidence="3">Interacts with ODC and thereby sterically blocks ODC homodimerization.</text>
</comment>
<dbReference type="GO" id="GO:0005737">
    <property type="term" value="C:cytoplasm"/>
    <property type="evidence" value="ECO:0007669"/>
    <property type="project" value="TreeGrafter"/>
</dbReference>